<dbReference type="GO" id="GO:0016705">
    <property type="term" value="F:oxidoreductase activity, acting on paired donors, with incorporation or reduction of molecular oxygen"/>
    <property type="evidence" value="ECO:0007669"/>
    <property type="project" value="InterPro"/>
</dbReference>
<evidence type="ECO:0000256" key="8">
    <source>
        <dbReference type="RuleBase" id="RU000461"/>
    </source>
</evidence>
<dbReference type="EMBL" id="CAJVPQ010000409">
    <property type="protein sequence ID" value="CAG8479030.1"/>
    <property type="molecule type" value="Genomic_DNA"/>
</dbReference>
<keyword evidence="6 8" id="KW-0503">Monooxygenase</keyword>
<evidence type="ECO:0000256" key="1">
    <source>
        <dbReference type="ARBA" id="ARBA00001971"/>
    </source>
</evidence>
<dbReference type="PRINTS" id="PR00465">
    <property type="entry name" value="EP450IV"/>
</dbReference>
<evidence type="ECO:0000256" key="6">
    <source>
        <dbReference type="ARBA" id="ARBA00023033"/>
    </source>
</evidence>
<gene>
    <name evidence="9" type="ORF">FCALED_LOCUS2612</name>
</gene>
<evidence type="ECO:0000256" key="7">
    <source>
        <dbReference type="PIRSR" id="PIRSR602403-1"/>
    </source>
</evidence>
<dbReference type="Pfam" id="PF00067">
    <property type="entry name" value="p450"/>
    <property type="match status" value="1"/>
</dbReference>
<keyword evidence="7 8" id="KW-0349">Heme</keyword>
<keyword evidence="10" id="KW-1185">Reference proteome</keyword>
<dbReference type="SUPFAM" id="SSF48264">
    <property type="entry name" value="Cytochrome P450"/>
    <property type="match status" value="1"/>
</dbReference>
<dbReference type="PROSITE" id="PS00086">
    <property type="entry name" value="CYTOCHROME_P450"/>
    <property type="match status" value="1"/>
</dbReference>
<evidence type="ECO:0000256" key="4">
    <source>
        <dbReference type="ARBA" id="ARBA00023002"/>
    </source>
</evidence>
<comment type="caution">
    <text evidence="9">The sequence shown here is derived from an EMBL/GenBank/DDBJ whole genome shotgun (WGS) entry which is preliminary data.</text>
</comment>
<evidence type="ECO:0000256" key="5">
    <source>
        <dbReference type="ARBA" id="ARBA00023004"/>
    </source>
</evidence>
<evidence type="ECO:0000313" key="10">
    <source>
        <dbReference type="Proteomes" id="UP000789570"/>
    </source>
</evidence>
<dbReference type="AlphaFoldDB" id="A0A9N8W6I5"/>
<dbReference type="Gene3D" id="1.10.630.10">
    <property type="entry name" value="Cytochrome P450"/>
    <property type="match status" value="1"/>
</dbReference>
<dbReference type="PANTHER" id="PTHR24303:SF31">
    <property type="entry name" value="CYTOCHROME P450 307A1-RELATED"/>
    <property type="match status" value="1"/>
</dbReference>
<evidence type="ECO:0000256" key="3">
    <source>
        <dbReference type="ARBA" id="ARBA00022723"/>
    </source>
</evidence>
<dbReference type="InterPro" id="IPR001128">
    <property type="entry name" value="Cyt_P450"/>
</dbReference>
<proteinExistence type="inferred from homology"/>
<reference evidence="9" key="1">
    <citation type="submission" date="2021-06" db="EMBL/GenBank/DDBJ databases">
        <authorList>
            <person name="Kallberg Y."/>
            <person name="Tangrot J."/>
            <person name="Rosling A."/>
        </authorList>
    </citation>
    <scope>NUCLEOTIDE SEQUENCE</scope>
    <source>
        <strain evidence="9">UK204</strain>
    </source>
</reference>
<keyword evidence="5 7" id="KW-0408">Iron</keyword>
<organism evidence="9 10">
    <name type="scientific">Funneliformis caledonium</name>
    <dbReference type="NCBI Taxonomy" id="1117310"/>
    <lineage>
        <taxon>Eukaryota</taxon>
        <taxon>Fungi</taxon>
        <taxon>Fungi incertae sedis</taxon>
        <taxon>Mucoromycota</taxon>
        <taxon>Glomeromycotina</taxon>
        <taxon>Glomeromycetes</taxon>
        <taxon>Glomerales</taxon>
        <taxon>Glomeraceae</taxon>
        <taxon>Funneliformis</taxon>
    </lineage>
</organism>
<evidence type="ECO:0000313" key="9">
    <source>
        <dbReference type="EMBL" id="CAG8479030.1"/>
    </source>
</evidence>
<name>A0A9N8W6I5_9GLOM</name>
<feature type="binding site" description="axial binding residue" evidence="7">
    <location>
        <position position="126"/>
    </location>
    <ligand>
        <name>heme</name>
        <dbReference type="ChEBI" id="CHEBI:30413"/>
    </ligand>
    <ligandPart>
        <name>Fe</name>
        <dbReference type="ChEBI" id="CHEBI:18248"/>
    </ligandPart>
</feature>
<comment type="cofactor">
    <cofactor evidence="1 7">
        <name>heme</name>
        <dbReference type="ChEBI" id="CHEBI:30413"/>
    </cofactor>
</comment>
<dbReference type="InterPro" id="IPR002403">
    <property type="entry name" value="Cyt_P450_E_grp-IV"/>
</dbReference>
<dbReference type="Proteomes" id="UP000789570">
    <property type="component" value="Unassembled WGS sequence"/>
</dbReference>
<sequence length="181" mass="21728">MIEEIDSILGNNHDTFTYFMIGKLYFCEAVIKEVLRIHSVHPLISRVLNEKDNVGGFTWNLGQMFYINLHAIHNHKYDWKNPDEFNPERFLYLEKEKELNKKEYHFIKEELERRTLFAFGMGLRSCPAKDLAMIMLKTMVVIFLRKYDVILVDQEELQINYENMLNVCEELKVKIRPRNHK</sequence>
<dbReference type="PANTHER" id="PTHR24303">
    <property type="entry name" value="HEME-BINDING MONOOXYGENASE FAMILY"/>
    <property type="match status" value="1"/>
</dbReference>
<dbReference type="InterPro" id="IPR017972">
    <property type="entry name" value="Cyt_P450_CS"/>
</dbReference>
<keyword evidence="4 8" id="KW-0560">Oxidoreductase</keyword>
<dbReference type="InterPro" id="IPR036396">
    <property type="entry name" value="Cyt_P450_sf"/>
</dbReference>
<dbReference type="GO" id="GO:0020037">
    <property type="term" value="F:heme binding"/>
    <property type="evidence" value="ECO:0007669"/>
    <property type="project" value="InterPro"/>
</dbReference>
<protein>
    <submittedName>
        <fullName evidence="9">17364_t:CDS:1</fullName>
    </submittedName>
</protein>
<dbReference type="GO" id="GO:0004497">
    <property type="term" value="F:monooxygenase activity"/>
    <property type="evidence" value="ECO:0007669"/>
    <property type="project" value="UniProtKB-KW"/>
</dbReference>
<comment type="similarity">
    <text evidence="2 8">Belongs to the cytochrome P450 family.</text>
</comment>
<dbReference type="CDD" id="cd00302">
    <property type="entry name" value="cytochrome_P450"/>
    <property type="match status" value="1"/>
</dbReference>
<accession>A0A9N8W6I5</accession>
<keyword evidence="3 7" id="KW-0479">Metal-binding</keyword>
<dbReference type="GO" id="GO:0005506">
    <property type="term" value="F:iron ion binding"/>
    <property type="evidence" value="ECO:0007669"/>
    <property type="project" value="InterPro"/>
</dbReference>
<evidence type="ECO:0000256" key="2">
    <source>
        <dbReference type="ARBA" id="ARBA00010617"/>
    </source>
</evidence>
<dbReference type="OrthoDB" id="3934656at2759"/>